<dbReference type="CDD" id="cd00067">
    <property type="entry name" value="GAL4"/>
    <property type="match status" value="1"/>
</dbReference>
<dbReference type="GO" id="GO:0009893">
    <property type="term" value="P:positive regulation of metabolic process"/>
    <property type="evidence" value="ECO:0007669"/>
    <property type="project" value="UniProtKB-ARBA"/>
</dbReference>
<gene>
    <name evidence="8" type="ORF">ATEG_09986</name>
</gene>
<dbReference type="AlphaFoldDB" id="Q0C8J8"/>
<sequence>MEDLPRASPERKVPRIERRRTVGETPSGMWTPRTKPVAIACERCRRRKIRCDGETPCATCRRFSLNCIRSQRGSEGQAALEQRVRQLEARILELSTGLSNTQVSHQVDNGPTDSQGPPSLHLFTDLAALDYSDPHEPYGQLFLDSNPAPLEIPRIEVVDYASMSPMSVPTSPSLSSPILMTPNPPSLAFDGRLQPPSPGHALSPPVSACPSASYNVVPRLSPAEFAGPTLSRRSSISSSISSLGLDSDYAAPDYRMVDAGEELGQAHLKSCMGFETIMSTFPTSVEIQALLELFFQTIPGMGYPLGRDTFQKFLDIIDDPSQVPSEQGDMYPVAMAKFHVYMAMAVGLRMKVDCRARELQLLETCYDVAVEQIRSRYFWAQPLAGEAAMLLMLFANVSHRSSVS</sequence>
<dbReference type="HOGENOM" id="CLU_056959_0_0_1"/>
<dbReference type="GO" id="GO:0008270">
    <property type="term" value="F:zinc ion binding"/>
    <property type="evidence" value="ECO:0007669"/>
    <property type="project" value="InterPro"/>
</dbReference>
<evidence type="ECO:0000256" key="2">
    <source>
        <dbReference type="ARBA" id="ARBA00023015"/>
    </source>
</evidence>
<dbReference type="SMART" id="SM00066">
    <property type="entry name" value="GAL4"/>
    <property type="match status" value="1"/>
</dbReference>
<dbReference type="InterPro" id="IPR050613">
    <property type="entry name" value="Sec_Metabolite_Reg"/>
</dbReference>
<dbReference type="InterPro" id="IPR036864">
    <property type="entry name" value="Zn2-C6_fun-type_DNA-bd_sf"/>
</dbReference>
<dbReference type="GO" id="GO:0003677">
    <property type="term" value="F:DNA binding"/>
    <property type="evidence" value="ECO:0007669"/>
    <property type="project" value="UniProtKB-KW"/>
</dbReference>
<dbReference type="EMBL" id="CH476609">
    <property type="protein sequence ID" value="EAU29435.1"/>
    <property type="molecule type" value="Genomic_DNA"/>
</dbReference>
<feature type="compositionally biased region" description="Basic and acidic residues" evidence="6">
    <location>
        <begin position="1"/>
        <end position="22"/>
    </location>
</feature>
<keyword evidence="4" id="KW-0804">Transcription</keyword>
<proteinExistence type="predicted"/>
<dbReference type="STRING" id="341663.Q0C8J8"/>
<dbReference type="Pfam" id="PF00172">
    <property type="entry name" value="Zn_clus"/>
    <property type="match status" value="1"/>
</dbReference>
<keyword evidence="2" id="KW-0805">Transcription regulation</keyword>
<dbReference type="GO" id="GO:0000981">
    <property type="term" value="F:DNA-binding transcription factor activity, RNA polymerase II-specific"/>
    <property type="evidence" value="ECO:0007669"/>
    <property type="project" value="InterPro"/>
</dbReference>
<evidence type="ECO:0000259" key="7">
    <source>
        <dbReference type="PROSITE" id="PS50048"/>
    </source>
</evidence>
<dbReference type="SUPFAM" id="SSF57701">
    <property type="entry name" value="Zn2/Cys6 DNA-binding domain"/>
    <property type="match status" value="1"/>
</dbReference>
<dbReference type="PROSITE" id="PS50048">
    <property type="entry name" value="ZN2_CY6_FUNGAL_2"/>
    <property type="match status" value="1"/>
</dbReference>
<keyword evidence="3" id="KW-0238">DNA-binding</keyword>
<dbReference type="InterPro" id="IPR001138">
    <property type="entry name" value="Zn2Cys6_DnaBD"/>
</dbReference>
<dbReference type="RefSeq" id="XP_001209288.1">
    <property type="nucleotide sequence ID" value="XM_001209288.1"/>
</dbReference>
<evidence type="ECO:0000256" key="6">
    <source>
        <dbReference type="SAM" id="MobiDB-lite"/>
    </source>
</evidence>
<reference evidence="9" key="1">
    <citation type="submission" date="2005-09" db="EMBL/GenBank/DDBJ databases">
        <title>Annotation of the Aspergillus terreus NIH2624 genome.</title>
        <authorList>
            <person name="Birren B.W."/>
            <person name="Lander E.S."/>
            <person name="Galagan J.E."/>
            <person name="Nusbaum C."/>
            <person name="Devon K."/>
            <person name="Henn M."/>
            <person name="Ma L.-J."/>
            <person name="Jaffe D.B."/>
            <person name="Butler J."/>
            <person name="Alvarez P."/>
            <person name="Gnerre S."/>
            <person name="Grabherr M."/>
            <person name="Kleber M."/>
            <person name="Mauceli E.W."/>
            <person name="Brockman W."/>
            <person name="Rounsley S."/>
            <person name="Young S.K."/>
            <person name="LaButti K."/>
            <person name="Pushparaj V."/>
            <person name="DeCaprio D."/>
            <person name="Crawford M."/>
            <person name="Koehrsen M."/>
            <person name="Engels R."/>
            <person name="Montgomery P."/>
            <person name="Pearson M."/>
            <person name="Howarth C."/>
            <person name="Larson L."/>
            <person name="Luoma S."/>
            <person name="White J."/>
            <person name="Alvarado L."/>
            <person name="Kodira C.D."/>
            <person name="Zeng Q."/>
            <person name="Oleary S."/>
            <person name="Yandava C."/>
            <person name="Denning D.W."/>
            <person name="Nierman W.C."/>
            <person name="Milne T."/>
            <person name="Madden K."/>
        </authorList>
    </citation>
    <scope>NUCLEOTIDE SEQUENCE [LARGE SCALE GENOMIC DNA]</scope>
    <source>
        <strain evidence="9">NIH 2624 / FGSC A1156</strain>
    </source>
</reference>
<dbReference type="Gene3D" id="4.10.240.10">
    <property type="entry name" value="Zn(2)-C6 fungal-type DNA-binding domain"/>
    <property type="match status" value="1"/>
</dbReference>
<feature type="region of interest" description="Disordered" evidence="6">
    <location>
        <begin position="1"/>
        <end position="31"/>
    </location>
</feature>
<evidence type="ECO:0000313" key="9">
    <source>
        <dbReference type="Proteomes" id="UP000007963"/>
    </source>
</evidence>
<accession>Q0C8J8</accession>
<protein>
    <recommendedName>
        <fullName evidence="7">Zn(2)-C6 fungal-type domain-containing protein</fullName>
    </recommendedName>
</protein>
<feature type="domain" description="Zn(2)-C6 fungal-type" evidence="7">
    <location>
        <begin position="40"/>
        <end position="69"/>
    </location>
</feature>
<evidence type="ECO:0000256" key="4">
    <source>
        <dbReference type="ARBA" id="ARBA00023163"/>
    </source>
</evidence>
<dbReference type="PROSITE" id="PS00463">
    <property type="entry name" value="ZN2_CY6_FUNGAL_1"/>
    <property type="match status" value="1"/>
</dbReference>
<dbReference type="OrthoDB" id="9986881at2759"/>
<dbReference type="VEuPathDB" id="FungiDB:ATEG_09986"/>
<dbReference type="OMA" id="CYELAMQ"/>
<evidence type="ECO:0000313" key="8">
    <source>
        <dbReference type="EMBL" id="EAU29435.1"/>
    </source>
</evidence>
<evidence type="ECO:0000256" key="1">
    <source>
        <dbReference type="ARBA" id="ARBA00004123"/>
    </source>
</evidence>
<dbReference type="GeneID" id="4319627"/>
<evidence type="ECO:0000256" key="5">
    <source>
        <dbReference type="ARBA" id="ARBA00023242"/>
    </source>
</evidence>
<dbReference type="GO" id="GO:0005634">
    <property type="term" value="C:nucleus"/>
    <property type="evidence" value="ECO:0007669"/>
    <property type="project" value="UniProtKB-SubCell"/>
</dbReference>
<dbReference type="eggNOG" id="ENOG502SP0G">
    <property type="taxonomic scope" value="Eukaryota"/>
</dbReference>
<dbReference type="PANTHER" id="PTHR31001">
    <property type="entry name" value="UNCHARACTERIZED TRANSCRIPTIONAL REGULATORY PROTEIN"/>
    <property type="match status" value="1"/>
</dbReference>
<evidence type="ECO:0000256" key="3">
    <source>
        <dbReference type="ARBA" id="ARBA00023125"/>
    </source>
</evidence>
<organism evidence="8 9">
    <name type="scientific">Aspergillus terreus (strain NIH 2624 / FGSC A1156)</name>
    <dbReference type="NCBI Taxonomy" id="341663"/>
    <lineage>
        <taxon>Eukaryota</taxon>
        <taxon>Fungi</taxon>
        <taxon>Dikarya</taxon>
        <taxon>Ascomycota</taxon>
        <taxon>Pezizomycotina</taxon>
        <taxon>Eurotiomycetes</taxon>
        <taxon>Eurotiomycetidae</taxon>
        <taxon>Eurotiales</taxon>
        <taxon>Aspergillaceae</taxon>
        <taxon>Aspergillus</taxon>
        <taxon>Aspergillus subgen. Circumdati</taxon>
    </lineage>
</organism>
<dbReference type="Proteomes" id="UP000007963">
    <property type="component" value="Unassembled WGS sequence"/>
</dbReference>
<comment type="subcellular location">
    <subcellularLocation>
        <location evidence="1">Nucleus</location>
    </subcellularLocation>
</comment>
<keyword evidence="5" id="KW-0539">Nucleus</keyword>
<name>Q0C8J8_ASPTN</name>